<name>A0ABS1HG23_9BACT</name>
<dbReference type="InterPro" id="IPR003741">
    <property type="entry name" value="LUD_dom"/>
</dbReference>
<dbReference type="Gene3D" id="3.40.50.10420">
    <property type="entry name" value="NagB/RpiA/CoA transferase-like"/>
    <property type="match status" value="1"/>
</dbReference>
<dbReference type="PANTHER" id="PTHR47153">
    <property type="entry name" value="LACTATE UTILIZATION PROTEIN B"/>
    <property type="match status" value="1"/>
</dbReference>
<proteinExistence type="predicted"/>
<evidence type="ECO:0000256" key="7">
    <source>
        <dbReference type="ARBA" id="ARBA00023014"/>
    </source>
</evidence>
<dbReference type="SUPFAM" id="SSF100950">
    <property type="entry name" value="NagB/RpiA/CoA transferase-like"/>
    <property type="match status" value="1"/>
</dbReference>
<dbReference type="InterPro" id="IPR017900">
    <property type="entry name" value="4Fe4S_Fe_S_CS"/>
</dbReference>
<dbReference type="PANTHER" id="PTHR47153:SF2">
    <property type="entry name" value="LACTATE UTILIZATION PROTEIN B"/>
    <property type="match status" value="1"/>
</dbReference>
<keyword evidence="10" id="KW-1185">Reference proteome</keyword>
<evidence type="ECO:0000256" key="3">
    <source>
        <dbReference type="ARBA" id="ARBA00022723"/>
    </source>
</evidence>
<reference evidence="9 10" key="1">
    <citation type="submission" date="2021-01" db="EMBL/GenBank/DDBJ databases">
        <title>Carboxyliciviraga sp.nov., isolated from coastal sediments.</title>
        <authorList>
            <person name="Lu D."/>
            <person name="Zhang T."/>
        </authorList>
    </citation>
    <scope>NUCLEOTIDE SEQUENCE [LARGE SCALE GENOMIC DNA]</scope>
    <source>
        <strain evidence="9 10">N1Y132</strain>
    </source>
</reference>
<feature type="domain" description="4Fe-4S ferredoxin-type" evidence="8">
    <location>
        <begin position="300"/>
        <end position="332"/>
    </location>
</feature>
<evidence type="ECO:0000256" key="5">
    <source>
        <dbReference type="ARBA" id="ARBA00022982"/>
    </source>
</evidence>
<keyword evidence="6" id="KW-0408">Iron</keyword>
<keyword evidence="7" id="KW-0411">Iron-sulfur</keyword>
<keyword evidence="1" id="KW-0813">Transport</keyword>
<dbReference type="InterPro" id="IPR037171">
    <property type="entry name" value="NagB/RpiA_transferase-like"/>
</dbReference>
<dbReference type="Gene3D" id="1.10.1060.10">
    <property type="entry name" value="Alpha-helical ferredoxin"/>
    <property type="match status" value="1"/>
</dbReference>
<evidence type="ECO:0000313" key="9">
    <source>
        <dbReference type="EMBL" id="MBK3516608.1"/>
    </source>
</evidence>
<keyword evidence="2" id="KW-0004">4Fe-4S</keyword>
<dbReference type="SUPFAM" id="SSF46548">
    <property type="entry name" value="alpha-helical ferredoxin"/>
    <property type="match status" value="1"/>
</dbReference>
<accession>A0ABS1HG23</accession>
<keyword evidence="5" id="KW-0249">Electron transport</keyword>
<evidence type="ECO:0000256" key="4">
    <source>
        <dbReference type="ARBA" id="ARBA00022737"/>
    </source>
</evidence>
<dbReference type="PROSITE" id="PS00198">
    <property type="entry name" value="4FE4S_FER_1"/>
    <property type="match status" value="1"/>
</dbReference>
<keyword evidence="3" id="KW-0479">Metal-binding</keyword>
<dbReference type="InterPro" id="IPR024185">
    <property type="entry name" value="FTHF_cligase-like_sf"/>
</dbReference>
<comment type="caution">
    <text evidence="9">The sequence shown here is derived from an EMBL/GenBank/DDBJ whole genome shotgun (WGS) entry which is preliminary data.</text>
</comment>
<dbReference type="InterPro" id="IPR004452">
    <property type="entry name" value="LutB/LldF"/>
</dbReference>
<sequence>MSKVKSFKSDAGIIAGDLNHRRIIHFNMSKYDAAVTVGKARYSNLKEAKLRASIIKDKVIEYLPDYLVEFERNAQNNGAEVFWAENSQQIINQLTTVLQDEQTKMLVKSKSMVTEEIELNHHLENIGIESVETDLGEFIVQVAGEKPYHIVTPAMHKSKQNIAELFHQHFNTDENLSAEALTDFVRQLLRTKFINADVGITGANFLCAEEGAVAVTENEGNAFLSASFPKIHIVIAGIEKVIPGIKDLPLFWPLLASHGTGQQLTVYSNLFFGPKQTTETDGPERMLIFLLDNKRSEVYQKDTLKASLKCIRCGACLNGCPVYKNIGGYTYNTTYSGPIGSVISPHFKGFDEYNHLSFASSLCGKCDEVCPVKIPLTNLLLHNRQKAQANQSFSDKSINTGLYNTLSSRRTMNLFGGFVKTFFTRLFFPKLVGTHKTLSPFAPKTFNQEWKKKIKR</sequence>
<evidence type="ECO:0000259" key="8">
    <source>
        <dbReference type="PROSITE" id="PS51379"/>
    </source>
</evidence>
<dbReference type="Pfam" id="PF13183">
    <property type="entry name" value="Fer4_8"/>
    <property type="match status" value="1"/>
</dbReference>
<evidence type="ECO:0000313" key="10">
    <source>
        <dbReference type="Proteomes" id="UP000605676"/>
    </source>
</evidence>
<evidence type="ECO:0000256" key="1">
    <source>
        <dbReference type="ARBA" id="ARBA00022448"/>
    </source>
</evidence>
<dbReference type="RefSeq" id="WP_200463836.1">
    <property type="nucleotide sequence ID" value="NZ_JAENRR010000007.1"/>
</dbReference>
<organism evidence="9 10">
    <name type="scientific">Carboxylicivirga marina</name>
    <dbReference type="NCBI Taxonomy" id="2800988"/>
    <lineage>
        <taxon>Bacteria</taxon>
        <taxon>Pseudomonadati</taxon>
        <taxon>Bacteroidota</taxon>
        <taxon>Bacteroidia</taxon>
        <taxon>Marinilabiliales</taxon>
        <taxon>Marinilabiliaceae</taxon>
        <taxon>Carboxylicivirga</taxon>
    </lineage>
</organism>
<dbReference type="Pfam" id="PF02589">
    <property type="entry name" value="LUD_dom"/>
    <property type="match status" value="1"/>
</dbReference>
<protein>
    <submittedName>
        <fullName evidence="9">Lactate utilization protein</fullName>
    </submittedName>
</protein>
<gene>
    <name evidence="9" type="ORF">JIV24_04580</name>
</gene>
<evidence type="ECO:0000256" key="2">
    <source>
        <dbReference type="ARBA" id="ARBA00022485"/>
    </source>
</evidence>
<dbReference type="InterPro" id="IPR017896">
    <property type="entry name" value="4Fe4S_Fe-S-bd"/>
</dbReference>
<dbReference type="EMBL" id="JAENRR010000007">
    <property type="protein sequence ID" value="MBK3516608.1"/>
    <property type="molecule type" value="Genomic_DNA"/>
</dbReference>
<dbReference type="Proteomes" id="UP000605676">
    <property type="component" value="Unassembled WGS sequence"/>
</dbReference>
<keyword evidence="4" id="KW-0677">Repeat</keyword>
<dbReference type="InterPro" id="IPR009051">
    <property type="entry name" value="Helical_ferredxn"/>
</dbReference>
<evidence type="ECO:0000256" key="6">
    <source>
        <dbReference type="ARBA" id="ARBA00023004"/>
    </source>
</evidence>
<dbReference type="PROSITE" id="PS51379">
    <property type="entry name" value="4FE4S_FER_2"/>
    <property type="match status" value="1"/>
</dbReference>